<sequence>MTKDVNLKEKKENKNTETTARLGFGRWGRAVLLRRCINVSIAKVRAGGSVVLVVVIVIVVIIVIVIVVVVVVVVSGHWEKGLSIAMQARDPIAPQPVLPLLARSAPNCCSSLLMVLRRTAYQGPHHHSSASCKTIPMLGFFKHPKNVPWMRKLALHAKENH</sequence>
<evidence type="ECO:0000313" key="2">
    <source>
        <dbReference type="EMBL" id="KAL2720530.1"/>
    </source>
</evidence>
<keyword evidence="1" id="KW-0812">Transmembrane</keyword>
<proteinExistence type="predicted"/>
<keyword evidence="1" id="KW-0472">Membrane</keyword>
<comment type="caution">
    <text evidence="2">The sequence shown here is derived from an EMBL/GenBank/DDBJ whole genome shotgun (WGS) entry which is preliminary data.</text>
</comment>
<reference evidence="2 3" key="1">
    <citation type="journal article" date="2024" name="Ann. Entomol. Soc. Am.">
        <title>Genomic analyses of the southern and eastern yellowjacket wasps (Hymenoptera: Vespidae) reveal evolutionary signatures of social life.</title>
        <authorList>
            <person name="Catto M.A."/>
            <person name="Caine P.B."/>
            <person name="Orr S.E."/>
            <person name="Hunt B.G."/>
            <person name="Goodisman M.A.D."/>
        </authorList>
    </citation>
    <scope>NUCLEOTIDE SEQUENCE [LARGE SCALE GENOMIC DNA]</scope>
    <source>
        <strain evidence="2">233</strain>
        <tissue evidence="2">Head and thorax</tissue>
    </source>
</reference>
<accession>A0ABD2ALG9</accession>
<keyword evidence="1" id="KW-1133">Transmembrane helix</keyword>
<protein>
    <submittedName>
        <fullName evidence="2">Uncharacterized protein</fullName>
    </submittedName>
</protein>
<keyword evidence="3" id="KW-1185">Reference proteome</keyword>
<feature type="transmembrane region" description="Helical" evidence="1">
    <location>
        <begin position="50"/>
        <end position="74"/>
    </location>
</feature>
<organism evidence="2 3">
    <name type="scientific">Vespula squamosa</name>
    <name type="common">Southern yellow jacket</name>
    <name type="synonym">Wasp</name>
    <dbReference type="NCBI Taxonomy" id="30214"/>
    <lineage>
        <taxon>Eukaryota</taxon>
        <taxon>Metazoa</taxon>
        <taxon>Ecdysozoa</taxon>
        <taxon>Arthropoda</taxon>
        <taxon>Hexapoda</taxon>
        <taxon>Insecta</taxon>
        <taxon>Pterygota</taxon>
        <taxon>Neoptera</taxon>
        <taxon>Endopterygota</taxon>
        <taxon>Hymenoptera</taxon>
        <taxon>Apocrita</taxon>
        <taxon>Aculeata</taxon>
        <taxon>Vespoidea</taxon>
        <taxon>Vespidae</taxon>
        <taxon>Vespinae</taxon>
        <taxon>Vespula</taxon>
    </lineage>
</organism>
<gene>
    <name evidence="2" type="ORF">V1478_010106</name>
</gene>
<evidence type="ECO:0000313" key="3">
    <source>
        <dbReference type="Proteomes" id="UP001607302"/>
    </source>
</evidence>
<dbReference type="Proteomes" id="UP001607302">
    <property type="component" value="Unassembled WGS sequence"/>
</dbReference>
<dbReference type="EMBL" id="JAUDFV010000146">
    <property type="protein sequence ID" value="KAL2720530.1"/>
    <property type="molecule type" value="Genomic_DNA"/>
</dbReference>
<name>A0ABD2ALG9_VESSQ</name>
<dbReference type="AlphaFoldDB" id="A0ABD2ALG9"/>
<evidence type="ECO:0000256" key="1">
    <source>
        <dbReference type="SAM" id="Phobius"/>
    </source>
</evidence>